<dbReference type="InterPro" id="IPR050448">
    <property type="entry name" value="OpgB/LTA_synthase_biosynth"/>
</dbReference>
<evidence type="ECO:0000256" key="3">
    <source>
        <dbReference type="ARBA" id="ARBA00022475"/>
    </source>
</evidence>
<dbReference type="PANTHER" id="PTHR47371:SF3">
    <property type="entry name" value="PHOSPHOGLYCEROL TRANSFERASE I"/>
    <property type="match status" value="1"/>
</dbReference>
<feature type="transmembrane region" description="Helical" evidence="7">
    <location>
        <begin position="358"/>
        <end position="379"/>
    </location>
</feature>
<evidence type="ECO:0000256" key="6">
    <source>
        <dbReference type="ARBA" id="ARBA00023136"/>
    </source>
</evidence>
<dbReference type="PANTHER" id="PTHR47371">
    <property type="entry name" value="LIPOTEICHOIC ACID SYNTHASE"/>
    <property type="match status" value="1"/>
</dbReference>
<comment type="subcellular location">
    <subcellularLocation>
        <location evidence="1">Cell membrane</location>
        <topology evidence="1">Multi-pass membrane protein</topology>
    </subcellularLocation>
</comment>
<keyword evidence="9" id="KW-0808">Transferase</keyword>
<dbReference type="Pfam" id="PF00884">
    <property type="entry name" value="Sulfatase"/>
    <property type="match status" value="1"/>
</dbReference>
<organism evidence="9 10">
    <name type="scientific">Streptococcus equi subsp. equi</name>
    <dbReference type="NCBI Taxonomy" id="148942"/>
    <lineage>
        <taxon>Bacteria</taxon>
        <taxon>Bacillati</taxon>
        <taxon>Bacillota</taxon>
        <taxon>Bacilli</taxon>
        <taxon>Lactobacillales</taxon>
        <taxon>Streptococcaceae</taxon>
        <taxon>Streptococcus</taxon>
    </lineage>
</organism>
<feature type="transmembrane region" description="Helical" evidence="7">
    <location>
        <begin position="215"/>
        <end position="235"/>
    </location>
</feature>
<feature type="transmembrane region" description="Helical" evidence="7">
    <location>
        <begin position="247"/>
        <end position="269"/>
    </location>
</feature>
<evidence type="ECO:0000256" key="2">
    <source>
        <dbReference type="ARBA" id="ARBA00004936"/>
    </source>
</evidence>
<feature type="transmembrane region" description="Helical" evidence="7">
    <location>
        <begin position="186"/>
        <end position="208"/>
    </location>
</feature>
<dbReference type="CDD" id="cd16015">
    <property type="entry name" value="LTA_synthase"/>
    <property type="match status" value="1"/>
</dbReference>
<evidence type="ECO:0000256" key="5">
    <source>
        <dbReference type="ARBA" id="ARBA00022989"/>
    </source>
</evidence>
<dbReference type="Proteomes" id="UP000254461">
    <property type="component" value="Unassembled WGS sequence"/>
</dbReference>
<dbReference type="InterPro" id="IPR000917">
    <property type="entry name" value="Sulfatase_N"/>
</dbReference>
<dbReference type="InterPro" id="IPR017850">
    <property type="entry name" value="Alkaline_phosphatase_core_sf"/>
</dbReference>
<sequence>MTIIITKIISKARQLVDLEMLDMILFSLSSLYLSIFAVSKNTLNKGAYGSWLVLVLIAGMACLLIKHASSKLLIVSVAVSSYYAVANSYITLAINKNNSRFTISNRTIQEMLLSLAALVSLLILGVLLKKYLLKKDYQSNRGIQVILLSQAFSVLTLNSSLFKTVIKQNDYWPLDSQSNLVSLNLFKYSFCSYMLTFVVYYLIVTAFIGALSKRWGLRLALVTSLFLGIIFNYYIQAGITAYGDFHGAVIIPGATLFQVLVLTLFFALVFLLINNYIIALFVNTVIGALISIVNIEKYKQRSEPLLFSDLKWIKEIKFFLNYISLTQIISIILILVLSGLLIYVLYKRYFREKILSALYLRLMSIGSILLVFASILFVFSQNKDGEIKKGIPVLSSVYNVFDIDWYGLTTNARFQSLSFVWFKQVTTSTINQPSGYSKSAMQKIYQKYQARAADINKQRHQRISDQTVIYILSESFADPARISGVQLAKDPIAEIHHIMETTTSGLMTSDGYGGGTANMEFQSLFGLPKYNLNPTVSILYSDVFPKLKFSPAISNAFSPKDRIALHLASANNYSRKIVYNKLGFDTFIATEDSADKPKHLIRMSSSYSDESTYDNILDQLNPKRSQFFSVITMQNHGPWYTELRDVDVSLAGLDQSETDSLQSYVNLLSITDKSTKAFLSALEKVDKPITVVFYGDHLPGFYPDQVFKNDDEVKYLTDYFIWSNHQTNKLARPRVNSSDFTSLLLEHTDSKVSPYYALLTDVLDTRNSDDSQLTAAQKQVSSDLKLLEYDLIEGKGYINAYPDFFKMK</sequence>
<keyword evidence="6 7" id="KW-0472">Membrane</keyword>
<dbReference type="RefSeq" id="WP_327363385.1">
    <property type="nucleotide sequence ID" value="NZ_UHFF01000002.1"/>
</dbReference>
<protein>
    <submittedName>
        <fullName evidence="9">Phosphoglycerol transferase</fullName>
    </submittedName>
</protein>
<dbReference type="SUPFAM" id="SSF53649">
    <property type="entry name" value="Alkaline phosphatase-like"/>
    <property type="match status" value="1"/>
</dbReference>
<name>A0A380JPM4_9STRE</name>
<feature type="transmembrane region" description="Helical" evidence="7">
    <location>
        <begin position="276"/>
        <end position="295"/>
    </location>
</feature>
<keyword evidence="4 7" id="KW-0812">Transmembrane</keyword>
<evidence type="ECO:0000313" key="10">
    <source>
        <dbReference type="Proteomes" id="UP000254461"/>
    </source>
</evidence>
<feature type="transmembrane region" description="Helical" evidence="7">
    <location>
        <begin position="319"/>
        <end position="346"/>
    </location>
</feature>
<evidence type="ECO:0000256" key="4">
    <source>
        <dbReference type="ARBA" id="ARBA00022692"/>
    </source>
</evidence>
<dbReference type="EMBL" id="UHFF01000002">
    <property type="protein sequence ID" value="SUN46107.1"/>
    <property type="molecule type" value="Genomic_DNA"/>
</dbReference>
<evidence type="ECO:0000313" key="9">
    <source>
        <dbReference type="EMBL" id="SUN46107.1"/>
    </source>
</evidence>
<feature type="transmembrane region" description="Helical" evidence="7">
    <location>
        <begin position="112"/>
        <end position="133"/>
    </location>
</feature>
<keyword evidence="3" id="KW-1003">Cell membrane</keyword>
<reference evidence="9 10" key="1">
    <citation type="submission" date="2018-06" db="EMBL/GenBank/DDBJ databases">
        <authorList>
            <consortium name="Pathogen Informatics"/>
            <person name="Doyle S."/>
        </authorList>
    </citation>
    <scope>NUCLEOTIDE SEQUENCE [LARGE SCALE GENOMIC DNA]</scope>
    <source>
        <strain evidence="9 10">NCTC12092</strain>
    </source>
</reference>
<gene>
    <name evidence="9" type="ORF">NCTC12092_00849</name>
</gene>
<feature type="domain" description="Sulfatase N-terminal" evidence="8">
    <location>
        <begin position="466"/>
        <end position="749"/>
    </location>
</feature>
<dbReference type="GO" id="GO:0005886">
    <property type="term" value="C:plasma membrane"/>
    <property type="evidence" value="ECO:0007669"/>
    <property type="project" value="UniProtKB-SubCell"/>
</dbReference>
<evidence type="ECO:0000259" key="8">
    <source>
        <dbReference type="Pfam" id="PF00884"/>
    </source>
</evidence>
<proteinExistence type="predicted"/>
<dbReference type="Gene3D" id="3.40.720.10">
    <property type="entry name" value="Alkaline Phosphatase, subunit A"/>
    <property type="match status" value="1"/>
</dbReference>
<evidence type="ECO:0000256" key="7">
    <source>
        <dbReference type="SAM" id="Phobius"/>
    </source>
</evidence>
<feature type="transmembrane region" description="Helical" evidence="7">
    <location>
        <begin position="72"/>
        <end position="92"/>
    </location>
</feature>
<evidence type="ECO:0000256" key="1">
    <source>
        <dbReference type="ARBA" id="ARBA00004651"/>
    </source>
</evidence>
<dbReference type="GO" id="GO:0016740">
    <property type="term" value="F:transferase activity"/>
    <property type="evidence" value="ECO:0007669"/>
    <property type="project" value="UniProtKB-KW"/>
</dbReference>
<comment type="pathway">
    <text evidence="2">Cell wall biogenesis; lipoteichoic acid biosynthesis.</text>
</comment>
<keyword evidence="5 7" id="KW-1133">Transmembrane helix</keyword>
<feature type="transmembrane region" description="Helical" evidence="7">
    <location>
        <begin position="20"/>
        <end position="39"/>
    </location>
</feature>
<dbReference type="AlphaFoldDB" id="A0A380JPM4"/>
<feature type="transmembrane region" description="Helical" evidence="7">
    <location>
        <begin position="45"/>
        <end position="65"/>
    </location>
</feature>
<accession>A0A380JPM4</accession>
<feature type="transmembrane region" description="Helical" evidence="7">
    <location>
        <begin position="145"/>
        <end position="166"/>
    </location>
</feature>